<evidence type="ECO:0000313" key="10">
    <source>
        <dbReference type="Proteomes" id="UP000770015"/>
    </source>
</evidence>
<proteinExistence type="predicted"/>
<dbReference type="PANTHER" id="PTHR23504:SF2">
    <property type="entry name" value="TRANSPORTER, PUTATIVE (AFU_ORTHOLOGUE AFUA_8G04150)-RELATED"/>
    <property type="match status" value="1"/>
</dbReference>
<gene>
    <name evidence="9" type="ORF">F5X68DRAFT_279425</name>
</gene>
<evidence type="ECO:0000256" key="3">
    <source>
        <dbReference type="ARBA" id="ARBA00022692"/>
    </source>
</evidence>
<feature type="transmembrane region" description="Helical" evidence="7">
    <location>
        <begin position="12"/>
        <end position="36"/>
    </location>
</feature>
<evidence type="ECO:0000313" key="9">
    <source>
        <dbReference type="EMBL" id="KAH6666524.1"/>
    </source>
</evidence>
<dbReference type="PANTHER" id="PTHR23504">
    <property type="entry name" value="MAJOR FACILITATOR SUPERFAMILY DOMAIN-CONTAINING PROTEIN 10"/>
    <property type="match status" value="1"/>
</dbReference>
<feature type="domain" description="Major facilitator superfamily (MFS) profile" evidence="8">
    <location>
        <begin position="17"/>
        <end position="511"/>
    </location>
</feature>
<dbReference type="PROSITE" id="PS50850">
    <property type="entry name" value="MFS"/>
    <property type="match status" value="1"/>
</dbReference>
<evidence type="ECO:0000256" key="1">
    <source>
        <dbReference type="ARBA" id="ARBA00004141"/>
    </source>
</evidence>
<keyword evidence="4 7" id="KW-1133">Transmembrane helix</keyword>
<evidence type="ECO:0000256" key="7">
    <source>
        <dbReference type="SAM" id="Phobius"/>
    </source>
</evidence>
<comment type="subcellular location">
    <subcellularLocation>
        <location evidence="1">Membrane</location>
        <topology evidence="1">Multi-pass membrane protein</topology>
    </subcellularLocation>
</comment>
<keyword evidence="3 7" id="KW-0812">Transmembrane</keyword>
<feature type="region of interest" description="Disordered" evidence="6">
    <location>
        <begin position="221"/>
        <end position="249"/>
    </location>
</feature>
<name>A0A9P8V1W5_9PEZI</name>
<dbReference type="GO" id="GO:0016020">
    <property type="term" value="C:membrane"/>
    <property type="evidence" value="ECO:0007669"/>
    <property type="project" value="UniProtKB-SubCell"/>
</dbReference>
<dbReference type="SUPFAM" id="SSF103473">
    <property type="entry name" value="MFS general substrate transporter"/>
    <property type="match status" value="1"/>
</dbReference>
<feature type="transmembrane region" description="Helical" evidence="7">
    <location>
        <begin position="388"/>
        <end position="410"/>
    </location>
</feature>
<feature type="transmembrane region" description="Helical" evidence="7">
    <location>
        <begin position="313"/>
        <end position="338"/>
    </location>
</feature>
<evidence type="ECO:0000256" key="2">
    <source>
        <dbReference type="ARBA" id="ARBA00022448"/>
    </source>
</evidence>
<feature type="transmembrane region" description="Helical" evidence="7">
    <location>
        <begin position="145"/>
        <end position="170"/>
    </location>
</feature>
<dbReference type="Proteomes" id="UP000770015">
    <property type="component" value="Unassembled WGS sequence"/>
</dbReference>
<evidence type="ECO:0000259" key="8">
    <source>
        <dbReference type="PROSITE" id="PS50850"/>
    </source>
</evidence>
<sequence length="537" mass="58328">MPPHVKKDDEKVFPYWQLTVLAICRFSEPIAFNSILAYSFPMTIYLHGGDETDAGFYSGLLVSAYAVAEALTAVGWGTLSDHYGRKPVVLIGLVGVAISCGIFGFAQSYWVALLARFIGGALNGNVSVMQTMVAEMVKHPEHEPVAYAVQPFVWTLGGIVGSCLGGFLAQPAKFYPGLFTQDGLFGRYPYLLPNLTSIFFIVVAIIQGLIFLEETNPRAKARKSANGSIRDERTPLLNDRTRAPSVPRSSFNEDRPYFIEEGLPGPGQQTFDIRRNSFGTMHSIELPKGLRSEPAIEDDEDEEYKGPVWTRTIVMLIVALVLIAYHQMAAGTLLPIHLQDKPKKPDGQLDLIGGFGRSIHEVSVFLMVNGFLSLFVQAFIFPPFLSKVGVWYSFVFTVVLYPTAYLVIPFLSAVPGLLAPGIYLSLILQAFYGIVSVPAALILLKDAVPSPLVLGRVNGLAMSACCAARTFSPPMVGLLYNTGGSAAAWISCAVVGVVGGLQLFLIPRNPIEKVSIERPVLGPVREDTDESDASTVA</sequence>
<feature type="transmembrane region" description="Helical" evidence="7">
    <location>
        <begin position="88"/>
        <end position="107"/>
    </location>
</feature>
<dbReference type="EMBL" id="JAGSXJ010000036">
    <property type="protein sequence ID" value="KAH6666524.1"/>
    <property type="molecule type" value="Genomic_DNA"/>
</dbReference>
<reference evidence="9" key="1">
    <citation type="journal article" date="2021" name="Nat. Commun.">
        <title>Genetic determinants of endophytism in the Arabidopsis root mycobiome.</title>
        <authorList>
            <person name="Mesny F."/>
            <person name="Miyauchi S."/>
            <person name="Thiergart T."/>
            <person name="Pickel B."/>
            <person name="Atanasova L."/>
            <person name="Karlsson M."/>
            <person name="Huettel B."/>
            <person name="Barry K.W."/>
            <person name="Haridas S."/>
            <person name="Chen C."/>
            <person name="Bauer D."/>
            <person name="Andreopoulos W."/>
            <person name="Pangilinan J."/>
            <person name="LaButti K."/>
            <person name="Riley R."/>
            <person name="Lipzen A."/>
            <person name="Clum A."/>
            <person name="Drula E."/>
            <person name="Henrissat B."/>
            <person name="Kohler A."/>
            <person name="Grigoriev I.V."/>
            <person name="Martin F.M."/>
            <person name="Hacquard S."/>
        </authorList>
    </citation>
    <scope>NUCLEOTIDE SEQUENCE</scope>
    <source>
        <strain evidence="9">MPI-SDFR-AT-0117</strain>
    </source>
</reference>
<feature type="transmembrane region" description="Helical" evidence="7">
    <location>
        <begin position="422"/>
        <end position="444"/>
    </location>
</feature>
<feature type="transmembrane region" description="Helical" evidence="7">
    <location>
        <begin position="190"/>
        <end position="212"/>
    </location>
</feature>
<evidence type="ECO:0000256" key="4">
    <source>
        <dbReference type="ARBA" id="ARBA00022989"/>
    </source>
</evidence>
<keyword evidence="10" id="KW-1185">Reference proteome</keyword>
<comment type="caution">
    <text evidence="9">The sequence shown here is derived from an EMBL/GenBank/DDBJ whole genome shotgun (WGS) entry which is preliminary data.</text>
</comment>
<dbReference type="Pfam" id="PF07690">
    <property type="entry name" value="MFS_1"/>
    <property type="match status" value="1"/>
</dbReference>
<feature type="transmembrane region" description="Helical" evidence="7">
    <location>
        <begin position="486"/>
        <end position="506"/>
    </location>
</feature>
<protein>
    <submittedName>
        <fullName evidence="9">Major facilitator superfamily domain-containing protein</fullName>
    </submittedName>
</protein>
<dbReference type="InterPro" id="IPR011701">
    <property type="entry name" value="MFS"/>
</dbReference>
<feature type="transmembrane region" description="Helical" evidence="7">
    <location>
        <begin position="456"/>
        <end position="480"/>
    </location>
</feature>
<dbReference type="Gene3D" id="1.20.1250.20">
    <property type="entry name" value="MFS general substrate transporter like domains"/>
    <property type="match status" value="1"/>
</dbReference>
<feature type="compositionally biased region" description="Basic and acidic residues" evidence="6">
    <location>
        <begin position="229"/>
        <end position="242"/>
    </location>
</feature>
<organism evidence="9 10">
    <name type="scientific">Plectosphaerella plurivora</name>
    <dbReference type="NCBI Taxonomy" id="936078"/>
    <lineage>
        <taxon>Eukaryota</taxon>
        <taxon>Fungi</taxon>
        <taxon>Dikarya</taxon>
        <taxon>Ascomycota</taxon>
        <taxon>Pezizomycotina</taxon>
        <taxon>Sordariomycetes</taxon>
        <taxon>Hypocreomycetidae</taxon>
        <taxon>Glomerellales</taxon>
        <taxon>Plectosphaerellaceae</taxon>
        <taxon>Plectosphaerella</taxon>
    </lineage>
</organism>
<dbReference type="InterPro" id="IPR036259">
    <property type="entry name" value="MFS_trans_sf"/>
</dbReference>
<dbReference type="InterPro" id="IPR020846">
    <property type="entry name" value="MFS_dom"/>
</dbReference>
<feature type="transmembrane region" description="Helical" evidence="7">
    <location>
        <begin position="56"/>
        <end position="76"/>
    </location>
</feature>
<accession>A0A9P8V1W5</accession>
<evidence type="ECO:0000256" key="5">
    <source>
        <dbReference type="ARBA" id="ARBA00023136"/>
    </source>
</evidence>
<evidence type="ECO:0000256" key="6">
    <source>
        <dbReference type="SAM" id="MobiDB-lite"/>
    </source>
</evidence>
<dbReference type="AlphaFoldDB" id="A0A9P8V1W5"/>
<keyword evidence="2" id="KW-0813">Transport</keyword>
<dbReference type="GO" id="GO:0022857">
    <property type="term" value="F:transmembrane transporter activity"/>
    <property type="evidence" value="ECO:0007669"/>
    <property type="project" value="InterPro"/>
</dbReference>
<dbReference type="OrthoDB" id="10262656at2759"/>
<keyword evidence="5 7" id="KW-0472">Membrane</keyword>
<dbReference type="CDD" id="cd17330">
    <property type="entry name" value="MFS_SLC46_TetA_like"/>
    <property type="match status" value="1"/>
</dbReference>
<feature type="transmembrane region" description="Helical" evidence="7">
    <location>
        <begin position="358"/>
        <end position="381"/>
    </location>
</feature>